<dbReference type="SMART" id="SM00267">
    <property type="entry name" value="GGDEF"/>
    <property type="match status" value="1"/>
</dbReference>
<dbReference type="InterPro" id="IPR035965">
    <property type="entry name" value="PAS-like_dom_sf"/>
</dbReference>
<feature type="domain" description="PAS" evidence="1">
    <location>
        <begin position="142"/>
        <end position="212"/>
    </location>
</feature>
<dbReference type="NCBIfam" id="TIGR00254">
    <property type="entry name" value="GGDEF"/>
    <property type="match status" value="1"/>
</dbReference>
<dbReference type="InterPro" id="IPR029787">
    <property type="entry name" value="Nucleotide_cyclase"/>
</dbReference>
<evidence type="ECO:0000259" key="3">
    <source>
        <dbReference type="PROSITE" id="PS50887"/>
    </source>
</evidence>
<dbReference type="InterPro" id="IPR000014">
    <property type="entry name" value="PAS"/>
</dbReference>
<accession>A0A6G9Z4L2</accession>
<dbReference type="CDD" id="cd00130">
    <property type="entry name" value="PAS"/>
    <property type="match status" value="1"/>
</dbReference>
<dbReference type="Pfam" id="PF00989">
    <property type="entry name" value="PAS"/>
    <property type="match status" value="1"/>
</dbReference>
<evidence type="ECO:0000313" key="5">
    <source>
        <dbReference type="Proteomes" id="UP000500953"/>
    </source>
</evidence>
<dbReference type="EMBL" id="CP046173">
    <property type="protein sequence ID" value="QIS20331.1"/>
    <property type="molecule type" value="Genomic_DNA"/>
</dbReference>
<dbReference type="Gene3D" id="3.30.450.20">
    <property type="entry name" value="PAS domain"/>
    <property type="match status" value="1"/>
</dbReference>
<reference evidence="4 5" key="1">
    <citation type="journal article" date="2019" name="ACS Chem. Biol.">
        <title>Identification and Mobilization of a Cryptic Antibiotic Biosynthesis Gene Locus from a Human-Pathogenic Nocardia Isolate.</title>
        <authorList>
            <person name="Herisse M."/>
            <person name="Ishida K."/>
            <person name="Porter J.L."/>
            <person name="Howden B."/>
            <person name="Hertweck C."/>
            <person name="Stinear T.P."/>
            <person name="Pidot S.J."/>
        </authorList>
    </citation>
    <scope>NUCLEOTIDE SEQUENCE [LARGE SCALE GENOMIC DNA]</scope>
    <source>
        <strain evidence="4 5">AUSMDU00012715</strain>
    </source>
</reference>
<dbReference type="PROSITE" id="PS50887">
    <property type="entry name" value="GGDEF"/>
    <property type="match status" value="1"/>
</dbReference>
<proteinExistence type="predicted"/>
<protein>
    <submittedName>
        <fullName evidence="4">Diguanylate cyclase</fullName>
    </submittedName>
</protein>
<dbReference type="InterPro" id="IPR052155">
    <property type="entry name" value="Biofilm_reg_signaling"/>
</dbReference>
<dbReference type="CDD" id="cd01949">
    <property type="entry name" value="GGDEF"/>
    <property type="match status" value="1"/>
</dbReference>
<dbReference type="Pfam" id="PF00990">
    <property type="entry name" value="GGDEF"/>
    <property type="match status" value="1"/>
</dbReference>
<feature type="domain" description="GGDEF" evidence="3">
    <location>
        <begin position="298"/>
        <end position="434"/>
    </location>
</feature>
<dbReference type="InterPro" id="IPR013767">
    <property type="entry name" value="PAS_fold"/>
</dbReference>
<evidence type="ECO:0000259" key="1">
    <source>
        <dbReference type="PROSITE" id="PS50112"/>
    </source>
</evidence>
<dbReference type="PROSITE" id="PS50112">
    <property type="entry name" value="PAS"/>
    <property type="match status" value="1"/>
</dbReference>
<dbReference type="InterPro" id="IPR043128">
    <property type="entry name" value="Rev_trsase/Diguanyl_cyclase"/>
</dbReference>
<dbReference type="SUPFAM" id="SSF55785">
    <property type="entry name" value="PYP-like sensor domain (PAS domain)"/>
    <property type="match status" value="1"/>
</dbReference>
<sequence length="434" mass="46439">MGSAWVEKLAEQWWLEISHIGYVPASAERVCAVLAQSISDLVEALSTEPFDPSAGQRLGETLVALNLTDPAVLTHSSRTLACLPTLMPSPPPDAQLRMTGLTAAIGHGYAAAVTARTLAEQDALSQAMTAAHVSAERARRAADTRFRAVFDSTAAAILILDLGGSIVEANAAVAAMLGRTGESLRTVPIMEFLHPEERREIRGLVTQLIEIGTGTSRFEKRLRRADGSFGWASWTVTLVPATGTDPGYLLAVGDEVTDRRAWQARLQHQARHDSLTGLLNRTALLERLSSGLMEPENRVGAVVFVDLNGFKRVNDRFGHGVGDTVLRVVACRMRAAVRDIDVVGRFGGDEFVILVGDPVPPGGTGPLLVRLGAAIAEPVAIGPDGRWVRVTASVGATRVARTERRSIERLLHDADSAMYRMKEAITGGAPVAGR</sequence>
<gene>
    <name evidence="4" type="ORF">F6W96_20570</name>
</gene>
<dbReference type="InterPro" id="IPR000700">
    <property type="entry name" value="PAS-assoc_C"/>
</dbReference>
<feature type="domain" description="PAC" evidence="2">
    <location>
        <begin position="216"/>
        <end position="268"/>
    </location>
</feature>
<dbReference type="RefSeq" id="WP_167487678.1">
    <property type="nucleotide sequence ID" value="NZ_CP046173.1"/>
</dbReference>
<dbReference type="PANTHER" id="PTHR44757:SF2">
    <property type="entry name" value="BIOFILM ARCHITECTURE MAINTENANCE PROTEIN MBAA"/>
    <property type="match status" value="1"/>
</dbReference>
<organism evidence="4 5">
    <name type="scientific">Nocardia terpenica</name>
    <dbReference type="NCBI Taxonomy" id="455432"/>
    <lineage>
        <taxon>Bacteria</taxon>
        <taxon>Bacillati</taxon>
        <taxon>Actinomycetota</taxon>
        <taxon>Actinomycetes</taxon>
        <taxon>Mycobacteriales</taxon>
        <taxon>Nocardiaceae</taxon>
        <taxon>Nocardia</taxon>
    </lineage>
</organism>
<evidence type="ECO:0000259" key="2">
    <source>
        <dbReference type="PROSITE" id="PS50113"/>
    </source>
</evidence>
<evidence type="ECO:0000313" key="4">
    <source>
        <dbReference type="EMBL" id="QIS20331.1"/>
    </source>
</evidence>
<dbReference type="PANTHER" id="PTHR44757">
    <property type="entry name" value="DIGUANYLATE CYCLASE DGCP"/>
    <property type="match status" value="1"/>
</dbReference>
<dbReference type="InterPro" id="IPR000160">
    <property type="entry name" value="GGDEF_dom"/>
</dbReference>
<dbReference type="Gene3D" id="3.30.70.270">
    <property type="match status" value="1"/>
</dbReference>
<dbReference type="PROSITE" id="PS50113">
    <property type="entry name" value="PAC"/>
    <property type="match status" value="1"/>
</dbReference>
<dbReference type="NCBIfam" id="TIGR00229">
    <property type="entry name" value="sensory_box"/>
    <property type="match status" value="1"/>
</dbReference>
<name>A0A6G9Z4L2_9NOCA</name>
<dbReference type="SUPFAM" id="SSF55073">
    <property type="entry name" value="Nucleotide cyclase"/>
    <property type="match status" value="1"/>
</dbReference>
<dbReference type="SMART" id="SM00091">
    <property type="entry name" value="PAS"/>
    <property type="match status" value="1"/>
</dbReference>
<dbReference type="GO" id="GO:0006355">
    <property type="term" value="P:regulation of DNA-templated transcription"/>
    <property type="evidence" value="ECO:0007669"/>
    <property type="project" value="InterPro"/>
</dbReference>
<dbReference type="Proteomes" id="UP000500953">
    <property type="component" value="Chromosome"/>
</dbReference>
<dbReference type="AlphaFoldDB" id="A0A6G9Z4L2"/>